<evidence type="ECO:0000313" key="3">
    <source>
        <dbReference type="WBParaSite" id="BPAG_0000590601-mRNA-1"/>
    </source>
</evidence>
<accession>A0A0N4TCG8</accession>
<keyword evidence="2" id="KW-1185">Reference proteome</keyword>
<evidence type="ECO:0000313" key="2">
    <source>
        <dbReference type="Proteomes" id="UP000278627"/>
    </source>
</evidence>
<reference evidence="1 2" key="2">
    <citation type="submission" date="2018-11" db="EMBL/GenBank/DDBJ databases">
        <authorList>
            <consortium name="Pathogen Informatics"/>
        </authorList>
    </citation>
    <scope>NUCLEOTIDE SEQUENCE [LARGE SCALE GENOMIC DNA]</scope>
</reference>
<gene>
    <name evidence="1" type="ORF">BPAG_LOCUS5869</name>
</gene>
<dbReference type="Proteomes" id="UP000278627">
    <property type="component" value="Unassembled WGS sequence"/>
</dbReference>
<protein>
    <submittedName>
        <fullName evidence="3">DNA-directed RNA polymerase</fullName>
    </submittedName>
</protein>
<dbReference type="EMBL" id="UZAD01004659">
    <property type="protein sequence ID" value="VDN87055.1"/>
    <property type="molecule type" value="Genomic_DNA"/>
</dbReference>
<sequence>MLLLSPTIDDDQEGDIVAKHIDGLSLYNGQVMAKLGRMKRRGVLQSGDAPSAAGAG</sequence>
<proteinExistence type="predicted"/>
<evidence type="ECO:0000313" key="1">
    <source>
        <dbReference type="EMBL" id="VDN87055.1"/>
    </source>
</evidence>
<dbReference type="WBParaSite" id="BPAG_0000590601-mRNA-1">
    <property type="protein sequence ID" value="BPAG_0000590601-mRNA-1"/>
    <property type="gene ID" value="BPAG_0000590601"/>
</dbReference>
<dbReference type="AlphaFoldDB" id="A0A0N4TCG8"/>
<reference evidence="3" key="1">
    <citation type="submission" date="2017-02" db="UniProtKB">
        <authorList>
            <consortium name="WormBaseParasite"/>
        </authorList>
    </citation>
    <scope>IDENTIFICATION</scope>
</reference>
<name>A0A0N4TCG8_BRUPA</name>
<organism evidence="3">
    <name type="scientific">Brugia pahangi</name>
    <name type="common">Filarial nematode worm</name>
    <dbReference type="NCBI Taxonomy" id="6280"/>
    <lineage>
        <taxon>Eukaryota</taxon>
        <taxon>Metazoa</taxon>
        <taxon>Ecdysozoa</taxon>
        <taxon>Nematoda</taxon>
        <taxon>Chromadorea</taxon>
        <taxon>Rhabditida</taxon>
        <taxon>Spirurina</taxon>
        <taxon>Spiruromorpha</taxon>
        <taxon>Filarioidea</taxon>
        <taxon>Onchocercidae</taxon>
        <taxon>Brugia</taxon>
    </lineage>
</organism>